<gene>
    <name evidence="2" type="ORF">GYMLUDRAFT_252337</name>
</gene>
<dbReference type="OrthoDB" id="10511322at2759"/>
<keyword evidence="3" id="KW-1185">Reference proteome</keyword>
<dbReference type="AlphaFoldDB" id="A0A0D0C0N1"/>
<feature type="signal peptide" evidence="1">
    <location>
        <begin position="1"/>
        <end position="26"/>
    </location>
</feature>
<evidence type="ECO:0000313" key="2">
    <source>
        <dbReference type="EMBL" id="KIK51162.1"/>
    </source>
</evidence>
<accession>A0A0D0C0N1</accession>
<organism evidence="2 3">
    <name type="scientific">Collybiopsis luxurians FD-317 M1</name>
    <dbReference type="NCBI Taxonomy" id="944289"/>
    <lineage>
        <taxon>Eukaryota</taxon>
        <taxon>Fungi</taxon>
        <taxon>Dikarya</taxon>
        <taxon>Basidiomycota</taxon>
        <taxon>Agaricomycotina</taxon>
        <taxon>Agaricomycetes</taxon>
        <taxon>Agaricomycetidae</taxon>
        <taxon>Agaricales</taxon>
        <taxon>Marasmiineae</taxon>
        <taxon>Omphalotaceae</taxon>
        <taxon>Collybiopsis</taxon>
        <taxon>Collybiopsis luxurians</taxon>
    </lineage>
</organism>
<sequence length="86" mass="8876">MRFTTQLLAFASVIFLQSLFESNVGALASPLEIESRKTTCAAETEDCTTGIFGILAGTPCCAGLVCAGVCIPSPPTLPTLPTLPTV</sequence>
<keyword evidence="1" id="KW-0732">Signal</keyword>
<proteinExistence type="predicted"/>
<feature type="chain" id="PRO_5002208080" description="Hydrophobin" evidence="1">
    <location>
        <begin position="27"/>
        <end position="86"/>
    </location>
</feature>
<evidence type="ECO:0000313" key="3">
    <source>
        <dbReference type="Proteomes" id="UP000053593"/>
    </source>
</evidence>
<protein>
    <recommendedName>
        <fullName evidence="4">Hydrophobin</fullName>
    </recommendedName>
</protein>
<dbReference type="HOGENOM" id="CLU_169132_0_0_1"/>
<dbReference type="EMBL" id="KN834871">
    <property type="protein sequence ID" value="KIK51162.1"/>
    <property type="molecule type" value="Genomic_DNA"/>
</dbReference>
<evidence type="ECO:0008006" key="4">
    <source>
        <dbReference type="Google" id="ProtNLM"/>
    </source>
</evidence>
<name>A0A0D0C0N1_9AGAR</name>
<dbReference type="Proteomes" id="UP000053593">
    <property type="component" value="Unassembled WGS sequence"/>
</dbReference>
<reference evidence="2 3" key="1">
    <citation type="submission" date="2014-04" db="EMBL/GenBank/DDBJ databases">
        <title>Evolutionary Origins and Diversification of the Mycorrhizal Mutualists.</title>
        <authorList>
            <consortium name="DOE Joint Genome Institute"/>
            <consortium name="Mycorrhizal Genomics Consortium"/>
            <person name="Kohler A."/>
            <person name="Kuo A."/>
            <person name="Nagy L.G."/>
            <person name="Floudas D."/>
            <person name="Copeland A."/>
            <person name="Barry K.W."/>
            <person name="Cichocki N."/>
            <person name="Veneault-Fourrey C."/>
            <person name="LaButti K."/>
            <person name="Lindquist E.A."/>
            <person name="Lipzen A."/>
            <person name="Lundell T."/>
            <person name="Morin E."/>
            <person name="Murat C."/>
            <person name="Riley R."/>
            <person name="Ohm R."/>
            <person name="Sun H."/>
            <person name="Tunlid A."/>
            <person name="Henrissat B."/>
            <person name="Grigoriev I.V."/>
            <person name="Hibbett D.S."/>
            <person name="Martin F."/>
        </authorList>
    </citation>
    <scope>NUCLEOTIDE SEQUENCE [LARGE SCALE GENOMIC DNA]</scope>
    <source>
        <strain evidence="2 3">FD-317 M1</strain>
    </source>
</reference>
<evidence type="ECO:0000256" key="1">
    <source>
        <dbReference type="SAM" id="SignalP"/>
    </source>
</evidence>